<dbReference type="Proteomes" id="UP001151760">
    <property type="component" value="Unassembled WGS sequence"/>
</dbReference>
<feature type="compositionally biased region" description="Basic and acidic residues" evidence="1">
    <location>
        <begin position="51"/>
        <end position="63"/>
    </location>
</feature>
<reference evidence="2" key="2">
    <citation type="submission" date="2022-01" db="EMBL/GenBank/DDBJ databases">
        <authorList>
            <person name="Yamashiro T."/>
            <person name="Shiraishi A."/>
            <person name="Satake H."/>
            <person name="Nakayama K."/>
        </authorList>
    </citation>
    <scope>NUCLEOTIDE SEQUENCE</scope>
</reference>
<gene>
    <name evidence="2" type="ORF">Tco_0771885</name>
</gene>
<organism evidence="2 3">
    <name type="scientific">Tanacetum coccineum</name>
    <dbReference type="NCBI Taxonomy" id="301880"/>
    <lineage>
        <taxon>Eukaryota</taxon>
        <taxon>Viridiplantae</taxon>
        <taxon>Streptophyta</taxon>
        <taxon>Embryophyta</taxon>
        <taxon>Tracheophyta</taxon>
        <taxon>Spermatophyta</taxon>
        <taxon>Magnoliopsida</taxon>
        <taxon>eudicotyledons</taxon>
        <taxon>Gunneridae</taxon>
        <taxon>Pentapetalae</taxon>
        <taxon>asterids</taxon>
        <taxon>campanulids</taxon>
        <taxon>Asterales</taxon>
        <taxon>Asteraceae</taxon>
        <taxon>Asteroideae</taxon>
        <taxon>Anthemideae</taxon>
        <taxon>Anthemidinae</taxon>
        <taxon>Tanacetum</taxon>
    </lineage>
</organism>
<keyword evidence="3" id="KW-1185">Reference proteome</keyword>
<dbReference type="EMBL" id="BQNB010011337">
    <property type="protein sequence ID" value="GJS89249.1"/>
    <property type="molecule type" value="Genomic_DNA"/>
</dbReference>
<evidence type="ECO:0000256" key="1">
    <source>
        <dbReference type="SAM" id="MobiDB-lite"/>
    </source>
</evidence>
<name>A0ABQ4ZGC1_9ASTR</name>
<feature type="compositionally biased region" description="Basic and acidic residues" evidence="1">
    <location>
        <begin position="205"/>
        <end position="215"/>
    </location>
</feature>
<evidence type="ECO:0000313" key="3">
    <source>
        <dbReference type="Proteomes" id="UP001151760"/>
    </source>
</evidence>
<feature type="compositionally biased region" description="Low complexity" evidence="1">
    <location>
        <begin position="39"/>
        <end position="50"/>
    </location>
</feature>
<feature type="region of interest" description="Disordered" evidence="1">
    <location>
        <begin position="205"/>
        <end position="235"/>
    </location>
</feature>
<sequence>MRKKYDDLRDNHDSKNHQNDDTPMCERHEANYIQSGGYHNQNSHDSYSHQSYHDPNDSEKSLSELNNDVKNDLEDFKRHIHSMRTVHWKLFARDDGKTTGVLPNKKSKPINQEPQSKTDFEKLMTKFLDDQRVTSMLFKNNVNDMILKIKQNENNFQTIFKNMERKIDEWEKSQNISLEQTNWTEPQPPPQAHTEHVNAVFTGSEKSDYSPKILKDPPPPIIVNNKTEKDKPIKTSKGNYHVKKVQIMLDEEAALKLQAEFDEEERLAREKVEKEKEANIALIETWDDIQAKIDADH</sequence>
<accession>A0ABQ4ZGC1</accession>
<comment type="caution">
    <text evidence="2">The sequence shown here is derived from an EMBL/GenBank/DDBJ whole genome shotgun (WGS) entry which is preliminary data.</text>
</comment>
<feature type="region of interest" description="Disordered" evidence="1">
    <location>
        <begin position="1"/>
        <end position="63"/>
    </location>
</feature>
<proteinExistence type="predicted"/>
<feature type="compositionally biased region" description="Basic and acidic residues" evidence="1">
    <location>
        <begin position="1"/>
        <end position="30"/>
    </location>
</feature>
<reference evidence="2" key="1">
    <citation type="journal article" date="2022" name="Int. J. Mol. Sci.">
        <title>Draft Genome of Tanacetum Coccineum: Genomic Comparison of Closely Related Tanacetum-Family Plants.</title>
        <authorList>
            <person name="Yamashiro T."/>
            <person name="Shiraishi A."/>
            <person name="Nakayama K."/>
            <person name="Satake H."/>
        </authorList>
    </citation>
    <scope>NUCLEOTIDE SEQUENCE</scope>
</reference>
<protein>
    <submittedName>
        <fullName evidence="2">Uncharacterized protein</fullName>
    </submittedName>
</protein>
<evidence type="ECO:0000313" key="2">
    <source>
        <dbReference type="EMBL" id="GJS89249.1"/>
    </source>
</evidence>